<evidence type="ECO:0008006" key="5">
    <source>
        <dbReference type="Google" id="ProtNLM"/>
    </source>
</evidence>
<reference evidence="3" key="2">
    <citation type="submission" date="2018-05" db="EMBL/GenBank/DDBJ databases">
        <title>OmerRS3 (Oryza meridionalis Reference Sequence Version 3).</title>
        <authorList>
            <person name="Zhang J."/>
            <person name="Kudrna D."/>
            <person name="Lee S."/>
            <person name="Talag J."/>
            <person name="Welchert J."/>
            <person name="Wing R.A."/>
        </authorList>
    </citation>
    <scope>NUCLEOTIDE SEQUENCE [LARGE SCALE GENOMIC DNA]</scope>
    <source>
        <strain evidence="3">cv. OR44</strain>
    </source>
</reference>
<protein>
    <recommendedName>
        <fullName evidence="5">Pentatricopeptide repeat-containing protein</fullName>
    </recommendedName>
</protein>
<reference evidence="3" key="1">
    <citation type="submission" date="2015-04" db="UniProtKB">
        <authorList>
            <consortium name="EnsemblPlants"/>
        </authorList>
    </citation>
    <scope>IDENTIFICATION</scope>
</reference>
<dbReference type="Pfam" id="PF01535">
    <property type="entry name" value="PPR"/>
    <property type="match status" value="2"/>
</dbReference>
<dbReference type="Proteomes" id="UP000008021">
    <property type="component" value="Chromosome 4"/>
</dbReference>
<dbReference type="STRING" id="40149.A0A0E0DF95"/>
<dbReference type="Gramene" id="OMERI04G13670.1">
    <property type="protein sequence ID" value="OMERI04G13670.1"/>
    <property type="gene ID" value="OMERI04G13670"/>
</dbReference>
<accession>A0A0E0DF95</accession>
<evidence type="ECO:0000313" key="4">
    <source>
        <dbReference type="Proteomes" id="UP000008021"/>
    </source>
</evidence>
<organism evidence="3">
    <name type="scientific">Oryza meridionalis</name>
    <dbReference type="NCBI Taxonomy" id="40149"/>
    <lineage>
        <taxon>Eukaryota</taxon>
        <taxon>Viridiplantae</taxon>
        <taxon>Streptophyta</taxon>
        <taxon>Embryophyta</taxon>
        <taxon>Tracheophyta</taxon>
        <taxon>Spermatophyta</taxon>
        <taxon>Magnoliopsida</taxon>
        <taxon>Liliopsida</taxon>
        <taxon>Poales</taxon>
        <taxon>Poaceae</taxon>
        <taxon>BOP clade</taxon>
        <taxon>Oryzoideae</taxon>
        <taxon>Oryzeae</taxon>
        <taxon>Oryzinae</taxon>
        <taxon>Oryza</taxon>
    </lineage>
</organism>
<dbReference type="InterPro" id="IPR002885">
    <property type="entry name" value="PPR_rpt"/>
</dbReference>
<name>A0A0E0DF95_9ORYZ</name>
<proteinExistence type="predicted"/>
<dbReference type="InterPro" id="IPR050421">
    <property type="entry name" value="PPR"/>
</dbReference>
<dbReference type="HOGENOM" id="CLU_1520199_0_0_1"/>
<dbReference type="NCBIfam" id="TIGR00756">
    <property type="entry name" value="PPR"/>
    <property type="match status" value="1"/>
</dbReference>
<keyword evidence="4" id="KW-1185">Reference proteome</keyword>
<dbReference type="InterPro" id="IPR011990">
    <property type="entry name" value="TPR-like_helical_dom_sf"/>
</dbReference>
<evidence type="ECO:0000313" key="3">
    <source>
        <dbReference type="EnsemblPlants" id="OMERI04G13670.1"/>
    </source>
</evidence>
<keyword evidence="1" id="KW-0677">Repeat</keyword>
<evidence type="ECO:0000256" key="2">
    <source>
        <dbReference type="ARBA" id="ARBA00022946"/>
    </source>
</evidence>
<keyword evidence="2" id="KW-0809">Transit peptide</keyword>
<dbReference type="PANTHER" id="PTHR47928:SF21">
    <property type="entry name" value="DYW DOMAIN-CONTAINING PROTEIN"/>
    <property type="match status" value="1"/>
</dbReference>
<dbReference type="EnsemblPlants" id="OMERI04G13670.1">
    <property type="protein sequence ID" value="OMERI04G13670.1"/>
    <property type="gene ID" value="OMERI04G13670"/>
</dbReference>
<dbReference type="eggNOG" id="KOG4197">
    <property type="taxonomic scope" value="Eukaryota"/>
</dbReference>
<dbReference type="Gene3D" id="1.25.40.10">
    <property type="entry name" value="Tetratricopeptide repeat domain"/>
    <property type="match status" value="1"/>
</dbReference>
<dbReference type="PANTHER" id="PTHR47928">
    <property type="entry name" value="REPEAT-CONTAINING PROTEIN, PUTATIVE-RELATED"/>
    <property type="match status" value="1"/>
</dbReference>
<dbReference type="AlphaFoldDB" id="A0A0E0DF95"/>
<sequence length="177" mass="19664">MVAGTLQECNGGRMVCSGVMWLHLLCLDCNDLWIHSYAHTGLCLEALTLFIEMQTTVLLLNPNEATYIRRKGLPLTIVLGLGSALVDLYAKCGCSDNADKHSKLVAACEELRGTPGLFSSMCEANVKAHGRGIHWHFVSNDPGLWRQPRIEHYGCMIDLLVRAGLIDEAYQFIKTMR</sequence>
<evidence type="ECO:0000256" key="1">
    <source>
        <dbReference type="ARBA" id="ARBA00022737"/>
    </source>
</evidence>